<dbReference type="RefSeq" id="WP_071654502.1">
    <property type="nucleotide sequence ID" value="NZ_MLCF01000002.1"/>
</dbReference>
<proteinExistence type="predicted"/>
<protein>
    <submittedName>
        <fullName evidence="1">Uncharacterized protein</fullName>
    </submittedName>
</protein>
<evidence type="ECO:0000313" key="1">
    <source>
        <dbReference type="EMBL" id="OIV39304.1"/>
    </source>
</evidence>
<sequence length="64" mass="7505">MSLDGCREPVRRAEQLLAEVRHATGTRHHPDDAWPESAVVDVHHADLIDQQPFHRYVRIERMRP</sequence>
<name>A0A1J7CCN6_9ACTN</name>
<gene>
    <name evidence="1" type="ORF">BIV57_00170</name>
</gene>
<comment type="caution">
    <text evidence="1">The sequence shown here is derived from an EMBL/GenBank/DDBJ whole genome shotgun (WGS) entry which is preliminary data.</text>
</comment>
<dbReference type="Proteomes" id="UP000243342">
    <property type="component" value="Unassembled WGS sequence"/>
</dbReference>
<dbReference type="AlphaFoldDB" id="A0A1J7CCN6"/>
<organism evidence="1 2">
    <name type="scientific">Mangrovactinospora gilvigrisea</name>
    <dbReference type="NCBI Taxonomy" id="1428644"/>
    <lineage>
        <taxon>Bacteria</taxon>
        <taxon>Bacillati</taxon>
        <taxon>Actinomycetota</taxon>
        <taxon>Actinomycetes</taxon>
        <taxon>Kitasatosporales</taxon>
        <taxon>Streptomycetaceae</taxon>
        <taxon>Mangrovactinospora</taxon>
    </lineage>
</organism>
<evidence type="ECO:0000313" key="2">
    <source>
        <dbReference type="Proteomes" id="UP000243342"/>
    </source>
</evidence>
<keyword evidence="2" id="KW-1185">Reference proteome</keyword>
<dbReference type="EMBL" id="MLCF01000002">
    <property type="protein sequence ID" value="OIV39304.1"/>
    <property type="molecule type" value="Genomic_DNA"/>
</dbReference>
<reference evidence="1 2" key="1">
    <citation type="submission" date="2016-10" db="EMBL/GenBank/DDBJ databases">
        <title>Genome sequence of Streptomyces gilvigriseus MUSC 26.</title>
        <authorList>
            <person name="Lee L.-H."/>
            <person name="Ser H.-L."/>
        </authorList>
    </citation>
    <scope>NUCLEOTIDE SEQUENCE [LARGE SCALE GENOMIC DNA]</scope>
    <source>
        <strain evidence="1 2">MUSC 26</strain>
    </source>
</reference>
<accession>A0A1J7CCN6</accession>